<accession>A0A1E7MW10</accession>
<keyword evidence="6" id="KW-0045">Antibiotic biosynthesis</keyword>
<dbReference type="NCBIfam" id="TIGR01733">
    <property type="entry name" value="AA-adenyl-dom"/>
    <property type="match status" value="3"/>
</dbReference>
<reference evidence="9 10" key="2">
    <citation type="submission" date="2014-07" db="EMBL/GenBank/DDBJ databases">
        <authorList>
            <person name="Zhang J.E."/>
            <person name="Yang H."/>
            <person name="Guo J."/>
            <person name="Deng Z."/>
            <person name="Luo H."/>
            <person name="Luo M."/>
            <person name="Zhao B."/>
        </authorList>
    </citation>
    <scope>NUCLEOTIDE SEQUENCE [LARGE SCALE GENOMIC DNA]</scope>
    <source>
        <strain evidence="9">ATCC 10762</strain>
        <strain evidence="10">ATCC 10762 / DSM 40127 / CCM 3239 / JCM 4008 / LMG 5968 / NBRC 12843 / NCIMB 8234 / A-377</strain>
    </source>
</reference>
<dbReference type="Pfam" id="PF00668">
    <property type="entry name" value="Condensation"/>
    <property type="match status" value="5"/>
</dbReference>
<evidence type="ECO:0000256" key="1">
    <source>
        <dbReference type="ARBA" id="ARBA00001957"/>
    </source>
</evidence>
<dbReference type="InterPro" id="IPR045851">
    <property type="entry name" value="AMP-bd_C_sf"/>
</dbReference>
<keyword evidence="10" id="KW-1185">Reference proteome</keyword>
<feature type="domain" description="Carrier" evidence="7">
    <location>
        <begin position="4065"/>
        <end position="4140"/>
    </location>
</feature>
<dbReference type="InterPro" id="IPR020845">
    <property type="entry name" value="AMP-binding_CS"/>
</dbReference>
<evidence type="ECO:0000313" key="8">
    <source>
        <dbReference type="EMBL" id="GGU79795.1"/>
    </source>
</evidence>
<evidence type="ECO:0000256" key="6">
    <source>
        <dbReference type="ARBA" id="ARBA00023194"/>
    </source>
</evidence>
<reference evidence="8" key="5">
    <citation type="submission" date="2020-09" db="EMBL/GenBank/DDBJ databases">
        <authorList>
            <person name="Sun Q."/>
            <person name="Ohkuma M."/>
        </authorList>
    </citation>
    <scope>NUCLEOTIDE SEQUENCE</scope>
    <source>
        <strain evidence="8">JCM 4434</strain>
    </source>
</reference>
<dbReference type="Gene3D" id="3.30.559.30">
    <property type="entry name" value="Nonribosomal peptide synthetase, condensation domain"/>
    <property type="match status" value="5"/>
</dbReference>
<comment type="similarity">
    <text evidence="2">Belongs to the ATP-dependent AMP-binding enzyme family.</text>
</comment>
<dbReference type="InterPro" id="IPR025110">
    <property type="entry name" value="AMP-bd_C"/>
</dbReference>
<dbReference type="InterPro" id="IPR000873">
    <property type="entry name" value="AMP-dep_synth/lig_dom"/>
</dbReference>
<dbReference type="FunFam" id="1.10.1200.10:FF:000005">
    <property type="entry name" value="Nonribosomal peptide synthetase 1"/>
    <property type="match status" value="3"/>
</dbReference>
<dbReference type="InterPro" id="IPR023213">
    <property type="entry name" value="CAT-like_dom_sf"/>
</dbReference>
<dbReference type="PROSITE" id="PS00012">
    <property type="entry name" value="PHOSPHOPANTETHEINE"/>
    <property type="match status" value="3"/>
</dbReference>
<dbReference type="FunFam" id="3.40.50.12780:FF:000012">
    <property type="entry name" value="Non-ribosomal peptide synthetase"/>
    <property type="match status" value="2"/>
</dbReference>
<dbReference type="SUPFAM" id="SSF56801">
    <property type="entry name" value="Acetyl-CoA synthetase-like"/>
    <property type="match status" value="3"/>
</dbReference>
<dbReference type="Pfam" id="PF00550">
    <property type="entry name" value="PP-binding"/>
    <property type="match status" value="3"/>
</dbReference>
<dbReference type="InterPro" id="IPR009081">
    <property type="entry name" value="PP-bd_ACP"/>
</dbReference>
<name>A0A1E7MW10_KITAU</name>
<dbReference type="PROSITE" id="PS50075">
    <property type="entry name" value="CARRIER"/>
    <property type="match status" value="3"/>
</dbReference>
<protein>
    <recommendedName>
        <fullName evidence="7">Carrier domain-containing protein</fullName>
    </recommendedName>
</protein>
<dbReference type="SUPFAM" id="SSF47336">
    <property type="entry name" value="ACP-like"/>
    <property type="match status" value="3"/>
</dbReference>
<dbReference type="PANTHER" id="PTHR45527:SF1">
    <property type="entry name" value="FATTY ACID SYNTHASE"/>
    <property type="match status" value="1"/>
</dbReference>
<dbReference type="GO" id="GO:0044550">
    <property type="term" value="P:secondary metabolite biosynthetic process"/>
    <property type="evidence" value="ECO:0007669"/>
    <property type="project" value="UniProtKB-ARBA"/>
</dbReference>
<comment type="cofactor">
    <cofactor evidence="1">
        <name>pantetheine 4'-phosphate</name>
        <dbReference type="ChEBI" id="CHEBI:47942"/>
    </cofactor>
</comment>
<dbReference type="Gene3D" id="3.30.559.10">
    <property type="entry name" value="Chloramphenicol acetyltransferase-like domain"/>
    <property type="match status" value="5"/>
</dbReference>
<dbReference type="GO" id="GO:0003824">
    <property type="term" value="F:catalytic activity"/>
    <property type="evidence" value="ECO:0007669"/>
    <property type="project" value="InterPro"/>
</dbReference>
<dbReference type="GO" id="GO:0008610">
    <property type="term" value="P:lipid biosynthetic process"/>
    <property type="evidence" value="ECO:0007669"/>
    <property type="project" value="UniProtKB-ARBA"/>
</dbReference>
<dbReference type="SUPFAM" id="SSF52777">
    <property type="entry name" value="CoA-dependent acyltransferases"/>
    <property type="match status" value="10"/>
</dbReference>
<dbReference type="PANTHER" id="PTHR45527">
    <property type="entry name" value="NONRIBOSOMAL PEPTIDE SYNTHETASE"/>
    <property type="match status" value="1"/>
</dbReference>
<evidence type="ECO:0000256" key="4">
    <source>
        <dbReference type="ARBA" id="ARBA00022553"/>
    </source>
</evidence>
<dbReference type="RefSeq" id="WP_050366548.1">
    <property type="nucleotide sequence ID" value="NZ_BMUB01000007.1"/>
</dbReference>
<dbReference type="CDD" id="cd19531">
    <property type="entry name" value="LCL_NRPS-like"/>
    <property type="match status" value="1"/>
</dbReference>
<evidence type="ECO:0000313" key="9">
    <source>
        <dbReference type="EMBL" id="OEV32610.1"/>
    </source>
</evidence>
<comment type="caution">
    <text evidence="9">The sequence shown here is derived from an EMBL/GenBank/DDBJ whole genome shotgun (WGS) entry which is preliminary data.</text>
</comment>
<dbReference type="PROSITE" id="PS00455">
    <property type="entry name" value="AMP_BINDING"/>
    <property type="match status" value="3"/>
</dbReference>
<dbReference type="EMBL" id="BMUB01000007">
    <property type="protein sequence ID" value="GGU79795.1"/>
    <property type="molecule type" value="Genomic_DNA"/>
</dbReference>
<evidence type="ECO:0000256" key="3">
    <source>
        <dbReference type="ARBA" id="ARBA00022450"/>
    </source>
</evidence>
<organism evidence="9 10">
    <name type="scientific">Kitasatospora aureofaciens</name>
    <name type="common">Streptomyces aureofaciens</name>
    <dbReference type="NCBI Taxonomy" id="1894"/>
    <lineage>
        <taxon>Bacteria</taxon>
        <taxon>Bacillati</taxon>
        <taxon>Actinomycetota</taxon>
        <taxon>Actinomycetes</taxon>
        <taxon>Kitasatosporales</taxon>
        <taxon>Streptomycetaceae</taxon>
        <taxon>Kitasatospora</taxon>
    </lineage>
</organism>
<dbReference type="NCBIfam" id="NF003417">
    <property type="entry name" value="PRK04813.1"/>
    <property type="match status" value="3"/>
</dbReference>
<dbReference type="GO" id="GO:0031177">
    <property type="term" value="F:phosphopantetheine binding"/>
    <property type="evidence" value="ECO:0007669"/>
    <property type="project" value="InterPro"/>
</dbReference>
<dbReference type="Gene3D" id="3.30.300.30">
    <property type="match status" value="3"/>
</dbReference>
<dbReference type="EMBL" id="JPRF03000087">
    <property type="protein sequence ID" value="OEV32610.1"/>
    <property type="molecule type" value="Genomic_DNA"/>
</dbReference>
<reference evidence="10" key="3">
    <citation type="submission" date="2016-08" db="EMBL/GenBank/DDBJ databases">
        <title>Sequencing, assembly and comparative genomics of S. aureofaciens ATCC 10762.</title>
        <authorList>
            <person name="Gradnigo J.S."/>
            <person name="Johnson N."/>
            <person name="Somerville G.A."/>
        </authorList>
    </citation>
    <scope>NUCLEOTIDE SEQUENCE [LARGE SCALE GENOMIC DNA]</scope>
    <source>
        <strain evidence="10">ATCC 10762 / DSM 40127 / CCM 3239 / JCM 4008 / LMG 5968 / NBRC 12843 / NCIMB 8234 / A-377</strain>
    </source>
</reference>
<dbReference type="FunFam" id="3.30.300.30:FF:000010">
    <property type="entry name" value="Enterobactin synthetase component F"/>
    <property type="match status" value="2"/>
</dbReference>
<dbReference type="KEGG" id="kau:B6264_04935"/>
<dbReference type="CDD" id="cd05930">
    <property type="entry name" value="A_NRPS"/>
    <property type="match status" value="2"/>
</dbReference>
<feature type="domain" description="Carrier" evidence="7">
    <location>
        <begin position="1017"/>
        <end position="1091"/>
    </location>
</feature>
<dbReference type="GO" id="GO:0043041">
    <property type="term" value="P:amino acid activation for nonribosomal peptide biosynthetic process"/>
    <property type="evidence" value="ECO:0007669"/>
    <property type="project" value="TreeGrafter"/>
</dbReference>
<dbReference type="GO" id="GO:0005737">
    <property type="term" value="C:cytoplasm"/>
    <property type="evidence" value="ECO:0007669"/>
    <property type="project" value="TreeGrafter"/>
</dbReference>
<evidence type="ECO:0000313" key="10">
    <source>
        <dbReference type="Proteomes" id="UP000037395"/>
    </source>
</evidence>
<gene>
    <name evidence="8" type="ORF">GCM10010502_34600</name>
    <name evidence="9" type="ORF">HS99_0015145</name>
</gene>
<reference evidence="9" key="4">
    <citation type="submission" date="2016-08" db="EMBL/GenBank/DDBJ databases">
        <title>Sequencing, Assembly and Comparative Genomics of S. aureofaciens ATCC 10762.</title>
        <authorList>
            <person name="Gradnigo J.S."/>
            <person name="Johnson N."/>
            <person name="Somerville G.A."/>
        </authorList>
    </citation>
    <scope>NUCLEOTIDE SEQUENCE [LARGE SCALE GENOMIC DNA]</scope>
    <source>
        <strain evidence="9">ATCC 10762</strain>
    </source>
</reference>
<dbReference type="FunFam" id="3.30.300.30:FF:000015">
    <property type="entry name" value="Nonribosomal peptide synthase SidD"/>
    <property type="match status" value="1"/>
</dbReference>
<dbReference type="InterPro" id="IPR036736">
    <property type="entry name" value="ACP-like_sf"/>
</dbReference>
<dbReference type="SMART" id="SM00823">
    <property type="entry name" value="PKS_PP"/>
    <property type="match status" value="3"/>
</dbReference>
<dbReference type="InterPro" id="IPR010071">
    <property type="entry name" value="AA_adenyl_dom"/>
</dbReference>
<sequence>MPDQIAGTAGPEDFDQLDDAALDALLEERLNARTEADPEVAAIPPADDARPARLSFGQERLWFLDRYESGGTEYNSAVGLQLRGELSVEALAAALGRLVARHEPLRTTFATAEGRPYQVVRPAAPVDLAVQDLGGLPEDARQARVDELLRAELGRPFDLVEGPLLRAVLLRLGAAEHVLLLTLHHIAADGWSKGVIARELGELYGAAKEGREDRLAPLPVRYRDFADWQRESLTEARQETELAYWKDRLAGVEPLELPTDRPRPAVRTTNGALAPFRVPAEVARGLAELGRRYGGTLFSSLVAASQVLLARHSRQRDIAVGTVSTGRDRTELEPLVGFFVNTLVLRADVDADLPFTDFLAGVADTVWEALAHQDVPFDRLVDALHIERDPSRTPLVQAAVVLQNAPAGEIALPGLEVTEFRPPSVSSIFDLTLEFAETASGELAGTVEYNTDLFDAATVARLTGHLGELLAGIVADPARPLGDLPLLTAGELHTLTREWGDHRVPYPADATVHGLVADRVRCDPDAVAVEDAAGPLRYRELEERANRLAHHLIALGARPGDHVAVCLPRGAGFYGALLAVLKAGCAYVPLDPDHPAERLAHILDDTAAPVCLTERSMADRIPAGRTRTVLLDEEAGAIAARPQDAPSVAVGPGDAAYVLYTSGSTGTPKGVVVEHRSIVRLVSGNDYAPLHPDDVVAQAADVTFDAATFEIWGALTAGARLVALERETLLDARALTGAIERLGITTMWLTAGLFDQVVAVDPAAFGGLRNLLFGGDAVNPRRVAQVLATAPPRRLVNGYGPTETTTFAACHRVREADGTTPVPIGRPIANTSLYVLDERRSPVPAGVAGELYIGGPGVARGYLNLPELTEERFLADPFSDTPGARLYRTGDLVRWRGDGTLEFLGRTDHQVKVRGYRIEPGEIESVLEQHPRLSAAVVVVRQDGARKQLVGYVRPSDGDAPEPAELRAFAESHLPGYLVPSAFVALAEFPLTASGKLDRRALPAPADRHTPGAGYTAPTGEAEQVLARVWSEVLGIERVGTRDNFFDLGGDSILSIQVVAQARQAGWELTSKDVFARQTVAELARAAVPVSAAADTGPVTGDAPLTPVQRWFFAHHTEAPHHFNQSVLITLAPGTDERAVAAALRAVVAHHDALRMRFRLRDGEPHQVNLPVGEEPALERVELGGLGAGERRRATLALAERAQAGLDLEEGPLLRALLFTGAPDEPAQLFLTVHHLVVDGVSWRILLEDLERAHAQAAAGRPVDLGAKTTSFRDWARRQAEHTAAGGFDAELDHWREVTGRPVAPLPVDRDGGNTMASVRRVRAALDAGTTHALLHRVPPVYRTQVNDILLTALGQVLCRWTGEERVLVDLEGHGREEILEGVDVSRTTGWFTSIFPVLLDVPRGAGPGELIKSVKEGLRAVPQRGVGYGALRYPVTGRSVLPECAPAVSFNYLGQWQDVAGDGLCTAVEFDFGRDHSPLGTRPHLLDVVGEVRGGELEFTVFYAQDVHTGETAQELADGLADAVRALIGHCLQPGAGGATPSDFPLAGLDQERVDQLAGTGGQVEDIYPLTPMQSGMLFHALTEPDGAYLDHVAFRLEGAGDVDALATAWRRVAEATPALRTHLVWEGVEQPLQIVRRDARPTVRTLDWRDRTADERARLLEELTAQERRAGMDLSRAPLTRLVLARESEDAVRVVWTFHHIVLDGWSTSRILGDVFAQYRALVDGASPEQAVPVRPRFRDYVQWLGHQDAAQAEAHWRRALAGLHSPTPLPYDRLPAPGHQSESAERVRVELSPEHSAALVERARTNRLTLSTVVQGAWALLLSRYSGEQDVCFGATASGRPADLPGVGEMVGNFLNTLPVRTRVAEEDNLLDWLRRLQEEQVESRRFEYTPLAQIQAASELPRGTRLFDSIVVFENYPGNDGAAAANGLAVTDVAAVDTTSYPLDLTAHLDGDRLTLQLAYDPALFDRPRVARAAEHLAALLRGTSDGLDRTVGELSMLTDQERSRLLGDWSGTPLPFDRESCLHELIARQARLTPDTEAVVYGSASLSYAELDEAADRLAQELAARGVGPDTVVAICVERGLPMVVALLGVLKAGGAYLPLDPGHPAERLEYVIADSAARLVLTQASVAGRLPEGVPVLRLDEEWPRIAGLPARTPESGVTPEHLAYVIYTSGSTGRPKGVMVEHRSVVFAAESWKRVYRTAEAPPARQLNVASMSFDVFVSDLAHVLCHGGTLVIAPTEATTDPGLLLDLMSTARVTHLETVPSLANALVEEAERRGTGLPPLRVLAVGSDNWRTQDCRRLLARTADGTEVLNSYGVTEATVESCAYRVRATGLPDGAGVPVGQAIPGVRTYVLDEARRPVPVGVVGELYLGGPGVARGYLNRPELTGERFLPDPFAAEPGSRLYRTGDLVRRRADGDIEFAGRSDDQVKIRGFRIELAEVEAALRRHPAVADAVAAARTDGAAAPRLVGYVVPVPGRPFAAAEVRGHLEEVLPRYMVPTVFVELAALPLNSNGKVDRRALPAPGPETARGTGHVAPRNRVEQALTEVWAQVLRVDRVGVEDNFFDLGGDSILSIQVVTRARQKGITLSSKDLFAHQTVAELAFATTAAETAGRTADTRRSEPVTGRVPLTPIQRTFFDRHRAAPQHSTMSVLVDLAGEPDTAALRRALDALPDHHDQLRARYTSAYGRWQQEVAPAGTGWPLEEVDLSGQDAPEEAMHREAARIQAGFDLATGPLVGGALFRPGDGRAPRLFLTAHHLVVDAVSWQQLLTDLETGYAQAAAGAEVDLGERTTSFRDWALRLSEHTAAGGFDDELDHWVATGRRAEPDLPVDRPGTATVASAGEVRVCVGAEDTRALLQDVPATYRTQVNDVLLTALGTVLADWTGRPGVLFDLEGHGREDLFDDVDTSRTAGWFTSAFPVALTPSGEDWGERLKAVKEQLRAVPRRGVGYGALRHLSPAGAPAEILAETPRAQVCFNYLGQADDPSADGALVRGVRLGFGTEQAPEETLEYLLDIVAQVRGGRLEITLFHSTAVHDPATVERLGKRLVAALGGIVAHCAGAATGGATPSDFPLARIDQPTLDRLTEHGGRIDDLYPLTPMQSGLLFHSLTEESGEGIYLGHLSFVLDGVDDLAALAEAWQLLTDRNAILRTAVLWEDVDDPLQVVHHGVRMPVEVLDWTGLTEAERAERFERLMDGERARSMDLTVAPLSRVTLIAETGRSVRTVWTSHHVLLDGWSSADLLAELLEHYLRVRGLKQGPLPARRPFRDYVAWLDRQDPASAERHWRGVLEGHTSPTPLPVDHDLPGTEWTGSRARVSFQLPQETSDRLGELVKRHRLTVNTLAQGVWALLLARYSGRTDVCFGSAVSGRPADLPGVETIAGIFINNIPVRTRVDGERRLLDWLADLQQEQSEARSHEFVSLSQIRGWAQVPAGTSLYDSYIVVENYPYEGEMGAEYGVSLRDPQALEFTNFPMVLAVFPAGRMGFRLAYDPVLFEPETAERVLADLRALLEEIARAPERTVAQFGELSDEHRREVLTAHQGPRITFDDRPVHVQFAEQAARTPQAVAVADPNGRLTFAELDAAANRLAHHLAERGVSAQSPVAVLLERGTDLVTALLAVLKAGGTYTPIDPAAPAERLSLLLADTAAPVVVTQRSLRGRLPQGGAAVVSLDEERERIAARPGTAPEVAVSADDAAYIIHTSGSTGRPKGVVVEHRSLANLFDSHRRTVFGPVRATADGRPVRVAHLAPVSFDASWNPVLWMADGNELHIVDDTTRRDAQALADHLVEHGIEFLQTTPSYLQQLADTGLLERPGLRLRGLALGGEPIGQALWDRLRARPELVSFNFYGPTECTVDAVTTRLADSERPVLGLPVQNTRAYVLDEDLTVLPVGATGELCLAGAGLAREYLGQPELTARSFVRAPFGAGERLYRTGDRVRRLPDGTLEFLGRLDHQVKLRGYRIEPGEIEHALTGHPDVEEAVVAVLGEGEARRLAGYVRVADPAAFDAEAVSAHLAERLPDYMVPPVLVPLAQYPLNANGKVDRQALLETGVPRASGTGYVEPRTDTEKALAKIWADVLEVERVGVHDNFFTLGGHSILSLKTLSQIKRAFGVRPSFRELLETPTLAGFAELIEEALLRELERTATEGTTADGAAGPERKA</sequence>
<dbReference type="OrthoDB" id="3858765at2"/>
<dbReference type="Pfam" id="PF13193">
    <property type="entry name" value="AMP-binding_C"/>
    <property type="match status" value="3"/>
</dbReference>
<dbReference type="Proteomes" id="UP000037395">
    <property type="component" value="Unassembled WGS sequence"/>
</dbReference>
<dbReference type="Gene3D" id="1.10.1200.10">
    <property type="entry name" value="ACP-like"/>
    <property type="match status" value="3"/>
</dbReference>
<dbReference type="Gene3D" id="2.30.38.10">
    <property type="entry name" value="Luciferase, Domain 3"/>
    <property type="match status" value="3"/>
</dbReference>
<evidence type="ECO:0000256" key="5">
    <source>
        <dbReference type="ARBA" id="ARBA00022737"/>
    </source>
</evidence>
<dbReference type="FunFam" id="2.30.38.10:FF:000001">
    <property type="entry name" value="Non-ribosomal peptide synthetase PvdI"/>
    <property type="match status" value="3"/>
</dbReference>
<dbReference type="NCBIfam" id="TIGR01720">
    <property type="entry name" value="NRPS-para261"/>
    <property type="match status" value="2"/>
</dbReference>
<reference evidence="8" key="1">
    <citation type="journal article" date="2014" name="Int. J. Syst. Evol. Microbiol.">
        <title>Complete genome sequence of Corynebacterium casei LMG S-19264T (=DSM 44701T), isolated from a smear-ripened cheese.</title>
        <authorList>
            <consortium name="US DOE Joint Genome Institute (JGI-PGF)"/>
            <person name="Walter F."/>
            <person name="Albersmeier A."/>
            <person name="Kalinowski J."/>
            <person name="Ruckert C."/>
        </authorList>
    </citation>
    <scope>NUCLEOTIDE SEQUENCE</scope>
    <source>
        <strain evidence="8">JCM 4434</strain>
    </source>
</reference>
<dbReference type="InterPro" id="IPR001242">
    <property type="entry name" value="Condensation_dom"/>
</dbReference>
<dbReference type="CDD" id="cd19534">
    <property type="entry name" value="E_NRPS"/>
    <property type="match status" value="2"/>
</dbReference>
<keyword evidence="4" id="KW-0597">Phosphoprotein</keyword>
<dbReference type="InterPro" id="IPR020806">
    <property type="entry name" value="PKS_PP-bd"/>
</dbReference>
<evidence type="ECO:0000256" key="2">
    <source>
        <dbReference type="ARBA" id="ARBA00006432"/>
    </source>
</evidence>
<dbReference type="Pfam" id="PF00501">
    <property type="entry name" value="AMP-binding"/>
    <property type="match status" value="3"/>
</dbReference>
<dbReference type="GO" id="GO:0017000">
    <property type="term" value="P:antibiotic biosynthetic process"/>
    <property type="evidence" value="ECO:0007669"/>
    <property type="project" value="UniProtKB-KW"/>
</dbReference>
<dbReference type="CDD" id="cd19543">
    <property type="entry name" value="DCL_NRPS"/>
    <property type="match status" value="2"/>
</dbReference>
<feature type="domain" description="Carrier" evidence="7">
    <location>
        <begin position="2541"/>
        <end position="2615"/>
    </location>
</feature>
<proteinExistence type="inferred from homology"/>
<dbReference type="CDD" id="cd12117">
    <property type="entry name" value="A_NRPS_Srf_like"/>
    <property type="match status" value="1"/>
</dbReference>
<keyword evidence="5" id="KW-0677">Repeat</keyword>
<accession>A0A8H9LQX3</accession>
<dbReference type="Gene3D" id="3.40.50.980">
    <property type="match status" value="6"/>
</dbReference>
<evidence type="ECO:0000259" key="7">
    <source>
        <dbReference type="PROSITE" id="PS50075"/>
    </source>
</evidence>
<dbReference type="Proteomes" id="UP000610124">
    <property type="component" value="Unassembled WGS sequence"/>
</dbReference>
<dbReference type="InterPro" id="IPR010060">
    <property type="entry name" value="NRPS_synth"/>
</dbReference>
<dbReference type="InterPro" id="IPR006162">
    <property type="entry name" value="Ppantetheine_attach_site"/>
</dbReference>
<dbReference type="FunFam" id="3.40.50.980:FF:000001">
    <property type="entry name" value="Non-ribosomal peptide synthetase"/>
    <property type="match status" value="3"/>
</dbReference>
<dbReference type="FunFam" id="3.30.559.10:FF:000012">
    <property type="entry name" value="Non-ribosomal peptide synthetase"/>
    <property type="match status" value="1"/>
</dbReference>
<dbReference type="GeneID" id="97486525"/>
<keyword evidence="3" id="KW-0596">Phosphopantetheine</keyword>